<feature type="domain" description="ATP-grasp" evidence="2">
    <location>
        <begin position="90"/>
        <end position="293"/>
    </location>
</feature>
<dbReference type="EMBL" id="PVTF01000025">
    <property type="protein sequence ID" value="PRY29711.1"/>
    <property type="molecule type" value="Genomic_DNA"/>
</dbReference>
<dbReference type="PROSITE" id="PS50975">
    <property type="entry name" value="ATP_GRASP"/>
    <property type="match status" value="1"/>
</dbReference>
<dbReference type="Proteomes" id="UP000239494">
    <property type="component" value="Unassembled WGS sequence"/>
</dbReference>
<evidence type="ECO:0000259" key="2">
    <source>
        <dbReference type="PROSITE" id="PS50975"/>
    </source>
</evidence>
<organism evidence="3 4">
    <name type="scientific">Umezawaea tangerina</name>
    <dbReference type="NCBI Taxonomy" id="84725"/>
    <lineage>
        <taxon>Bacteria</taxon>
        <taxon>Bacillati</taxon>
        <taxon>Actinomycetota</taxon>
        <taxon>Actinomycetes</taxon>
        <taxon>Pseudonocardiales</taxon>
        <taxon>Pseudonocardiaceae</taxon>
        <taxon>Umezawaea</taxon>
    </lineage>
</organism>
<gene>
    <name evidence="3" type="ORF">CLV43_12560</name>
</gene>
<reference evidence="3 4" key="1">
    <citation type="submission" date="2018-03" db="EMBL/GenBank/DDBJ databases">
        <title>Genomic Encyclopedia of Archaeal and Bacterial Type Strains, Phase II (KMG-II): from individual species to whole genera.</title>
        <authorList>
            <person name="Goeker M."/>
        </authorList>
    </citation>
    <scope>NUCLEOTIDE SEQUENCE [LARGE SCALE GENOMIC DNA]</scope>
    <source>
        <strain evidence="3 4">DSM 44720</strain>
    </source>
</reference>
<evidence type="ECO:0000256" key="1">
    <source>
        <dbReference type="PROSITE-ProRule" id="PRU00409"/>
    </source>
</evidence>
<dbReference type="OrthoDB" id="3373978at2"/>
<accession>A0A2T0S8K3</accession>
<dbReference type="GO" id="GO:0005524">
    <property type="term" value="F:ATP binding"/>
    <property type="evidence" value="ECO:0007669"/>
    <property type="project" value="UniProtKB-UniRule"/>
</dbReference>
<evidence type="ECO:0000313" key="4">
    <source>
        <dbReference type="Proteomes" id="UP000239494"/>
    </source>
</evidence>
<dbReference type="PANTHER" id="PTHR39217">
    <property type="match status" value="1"/>
</dbReference>
<keyword evidence="1" id="KW-0547">Nucleotide-binding</keyword>
<dbReference type="GO" id="GO:0016874">
    <property type="term" value="F:ligase activity"/>
    <property type="evidence" value="ECO:0007669"/>
    <property type="project" value="UniProtKB-KW"/>
</dbReference>
<dbReference type="RefSeq" id="WP_106196876.1">
    <property type="nucleotide sequence ID" value="NZ_PVTF01000025.1"/>
</dbReference>
<name>A0A2T0S8K3_9PSEU</name>
<dbReference type="InterPro" id="IPR011761">
    <property type="entry name" value="ATP-grasp"/>
</dbReference>
<comment type="caution">
    <text evidence="3">The sequence shown here is derived from an EMBL/GenBank/DDBJ whole genome shotgun (WGS) entry which is preliminary data.</text>
</comment>
<keyword evidence="3" id="KW-0436">Ligase</keyword>
<proteinExistence type="predicted"/>
<dbReference type="SUPFAM" id="SSF56059">
    <property type="entry name" value="Glutathione synthetase ATP-binding domain-like"/>
    <property type="match status" value="1"/>
</dbReference>
<sequence length="295" mass="31330">MKVFLASCAELPESDGDDDAVVDALADLGVHADWAPWDSGADFASADLVVLRSTWDYTERLPEFLAWCASVPRLANPLPVVRWNTDKSYMVELADAGVPTVPTTLLVPGDEPEWPAGEFVLKPAVGVGSVGVLRVADGDRAAADAHWKALDAKALLQPYQATVDQHGETALVFLGGQYSHAFTKGAMLAPGGAGNRTTTGELDPTGLFAVERLSPATPDAARRRVAEDAVDATAKLLGVRRADLLYARVDLVTGAHGSPLLLELELTEPSLGFRETDPAAAHRFASAIRAALRDR</sequence>
<protein>
    <submittedName>
        <fullName evidence="3">Glutathione synthase/RimK-type ligase-like ATP-grasp enzyme</fullName>
    </submittedName>
</protein>
<keyword evidence="1" id="KW-0067">ATP-binding</keyword>
<dbReference type="PANTHER" id="PTHR39217:SF1">
    <property type="entry name" value="GLUTATHIONE SYNTHETASE"/>
    <property type="match status" value="1"/>
</dbReference>
<dbReference type="GO" id="GO:0046872">
    <property type="term" value="F:metal ion binding"/>
    <property type="evidence" value="ECO:0007669"/>
    <property type="project" value="InterPro"/>
</dbReference>
<evidence type="ECO:0000313" key="3">
    <source>
        <dbReference type="EMBL" id="PRY29711.1"/>
    </source>
</evidence>
<keyword evidence="4" id="KW-1185">Reference proteome</keyword>
<dbReference type="InterPro" id="IPR053191">
    <property type="entry name" value="DcsG_Biosynth_Enzyme"/>
</dbReference>
<dbReference type="AlphaFoldDB" id="A0A2T0S8K3"/>